<gene>
    <name evidence="1" type="ORF">SCLO_1016250</name>
</gene>
<keyword evidence="2" id="KW-1185">Reference proteome</keyword>
<dbReference type="EMBL" id="AP017655">
    <property type="protein sequence ID" value="BAV64665.1"/>
    <property type="molecule type" value="Genomic_DNA"/>
</dbReference>
<dbReference type="RefSeq" id="WP_066514889.1">
    <property type="nucleotide sequence ID" value="NZ_AP017655.1"/>
</dbReference>
<proteinExistence type="predicted"/>
<evidence type="ECO:0000313" key="1">
    <source>
        <dbReference type="EMBL" id="BAV64665.1"/>
    </source>
</evidence>
<dbReference type="KEGG" id="sclo:SCLO_1016250"/>
<accession>A0A1E1F2C7</accession>
<reference evidence="1 2" key="1">
    <citation type="submission" date="2016-10" db="EMBL/GenBank/DDBJ databases">
        <title>Complete Genome Sequence of the Nonylphenol-Degrading Bacterium Sphingobium cloacae JCM 10874T.</title>
        <authorList>
            <person name="Ootsuka M."/>
            <person name="Nishizawa T."/>
            <person name="Ohta H."/>
        </authorList>
    </citation>
    <scope>NUCLEOTIDE SEQUENCE [LARGE SCALE GENOMIC DNA]</scope>
    <source>
        <strain evidence="1 2">JCM 10874</strain>
    </source>
</reference>
<organism evidence="1 2">
    <name type="scientific">Sphingobium cloacae</name>
    <dbReference type="NCBI Taxonomy" id="120107"/>
    <lineage>
        <taxon>Bacteria</taxon>
        <taxon>Pseudomonadati</taxon>
        <taxon>Pseudomonadota</taxon>
        <taxon>Alphaproteobacteria</taxon>
        <taxon>Sphingomonadales</taxon>
        <taxon>Sphingomonadaceae</taxon>
        <taxon>Sphingobium</taxon>
    </lineage>
</organism>
<name>A0A1E1F2C7_9SPHN</name>
<dbReference type="Proteomes" id="UP000218272">
    <property type="component" value="Chromosome SCLO_1"/>
</dbReference>
<dbReference type="AlphaFoldDB" id="A0A1E1F2C7"/>
<protein>
    <submittedName>
        <fullName evidence="1">Uncharacterized protein</fullName>
    </submittedName>
</protein>
<dbReference type="OrthoDB" id="7478129at2"/>
<evidence type="ECO:0000313" key="2">
    <source>
        <dbReference type="Proteomes" id="UP000218272"/>
    </source>
</evidence>
<sequence length="102" mass="10683">MPLGLAALDQLHGACEDLRAVLDGSDAAAIDAASVRIGQAAEAVRAVGVWRSEPAVADRLKAIMPLLEMARVRTRVLSDQANQKLALLAAHGSETAPLVYGR</sequence>